<dbReference type="Pfam" id="PF06108">
    <property type="entry name" value="DUF952"/>
    <property type="match status" value="1"/>
</dbReference>
<dbReference type="InterPro" id="IPR009297">
    <property type="entry name" value="DUF952"/>
</dbReference>
<comment type="caution">
    <text evidence="2">The sequence shown here is derived from an EMBL/GenBank/DDBJ whole genome shotgun (WGS) entry which is preliminary data.</text>
</comment>
<accession>A0A7D8YSZ4</accession>
<keyword evidence="3" id="KW-1185">Reference proteome</keyword>
<evidence type="ECO:0000313" key="3">
    <source>
        <dbReference type="Proteomes" id="UP000481288"/>
    </source>
</evidence>
<dbReference type="AlphaFoldDB" id="A0A7D8YSZ4"/>
<reference evidence="2 3" key="1">
    <citation type="submission" date="2018-05" db="EMBL/GenBank/DDBJ databases">
        <title>Whole genome sequencing for identification of molecular markers to develop diagnostic detection tools for the regulated plant pathogen Lachnellula willkommii.</title>
        <authorList>
            <person name="Giroux E."/>
            <person name="Bilodeau G."/>
        </authorList>
    </citation>
    <scope>NUCLEOTIDE SEQUENCE [LARGE SCALE GENOMIC DNA]</scope>
    <source>
        <strain evidence="2 3">CBS 625.97</strain>
    </source>
</reference>
<feature type="region of interest" description="Disordered" evidence="1">
    <location>
        <begin position="1"/>
        <end position="27"/>
    </location>
</feature>
<dbReference type="PANTHER" id="PTHR34129:SF1">
    <property type="entry name" value="DUF952 DOMAIN-CONTAINING PROTEIN"/>
    <property type="match status" value="1"/>
</dbReference>
<dbReference type="EMBL" id="QGMG01000463">
    <property type="protein sequence ID" value="TVY53375.1"/>
    <property type="molecule type" value="Genomic_DNA"/>
</dbReference>
<dbReference type="OrthoDB" id="3335358at2759"/>
<dbReference type="Proteomes" id="UP000481288">
    <property type="component" value="Unassembled WGS sequence"/>
</dbReference>
<evidence type="ECO:0000256" key="1">
    <source>
        <dbReference type="SAM" id="MobiDB-lite"/>
    </source>
</evidence>
<sequence length="154" mass="16995">MSTPSQRPPKYIYKILPPSPAPPSPLPLSLPLSDLDSRDGFIHMSTSGQILGTLNNFFSATSHVYILRVPYAEVESRVKWEMAAGKKADEKGGCWDTEGRAGGFPHIYEVGDEEGKGTLRLGREEVENVGMWEKGEGSWSEKGWPFGEDEPNQA</sequence>
<name>A0A7D8YSZ4_9HELO</name>
<gene>
    <name evidence="2" type="ORF">LCER1_G005465</name>
</gene>
<protein>
    <submittedName>
        <fullName evidence="2">Uncharacterized protein</fullName>
    </submittedName>
</protein>
<feature type="compositionally biased region" description="Pro residues" evidence="1">
    <location>
        <begin position="17"/>
        <end position="27"/>
    </location>
</feature>
<dbReference type="SUPFAM" id="SSF56399">
    <property type="entry name" value="ADP-ribosylation"/>
    <property type="match status" value="1"/>
</dbReference>
<evidence type="ECO:0000313" key="2">
    <source>
        <dbReference type="EMBL" id="TVY53375.1"/>
    </source>
</evidence>
<dbReference type="PANTHER" id="PTHR34129">
    <property type="entry name" value="BLR1139 PROTEIN"/>
    <property type="match status" value="1"/>
</dbReference>
<dbReference type="Gene3D" id="3.20.170.20">
    <property type="entry name" value="Protein of unknown function DUF952"/>
    <property type="match status" value="1"/>
</dbReference>
<feature type="region of interest" description="Disordered" evidence="1">
    <location>
        <begin position="130"/>
        <end position="154"/>
    </location>
</feature>
<proteinExistence type="predicted"/>
<organism evidence="2 3">
    <name type="scientific">Lachnellula cervina</name>
    <dbReference type="NCBI Taxonomy" id="1316786"/>
    <lineage>
        <taxon>Eukaryota</taxon>
        <taxon>Fungi</taxon>
        <taxon>Dikarya</taxon>
        <taxon>Ascomycota</taxon>
        <taxon>Pezizomycotina</taxon>
        <taxon>Leotiomycetes</taxon>
        <taxon>Helotiales</taxon>
        <taxon>Lachnaceae</taxon>
        <taxon>Lachnellula</taxon>
    </lineage>
</organism>